<feature type="domain" description="DDE Tnp4" evidence="3">
    <location>
        <begin position="11"/>
        <end position="94"/>
    </location>
</feature>
<reference evidence="4" key="1">
    <citation type="submission" date="2017-05" db="UniProtKB">
        <authorList>
            <consortium name="EnsemblMetazoa"/>
        </authorList>
    </citation>
    <scope>IDENTIFICATION</scope>
</reference>
<organism evidence="4">
    <name type="scientific">Amphimedon queenslandica</name>
    <name type="common">Sponge</name>
    <dbReference type="NCBI Taxonomy" id="400682"/>
    <lineage>
        <taxon>Eukaryota</taxon>
        <taxon>Metazoa</taxon>
        <taxon>Porifera</taxon>
        <taxon>Demospongiae</taxon>
        <taxon>Heteroscleromorpha</taxon>
        <taxon>Haplosclerida</taxon>
        <taxon>Niphatidae</taxon>
        <taxon>Amphimedon</taxon>
    </lineage>
</organism>
<name>A0A1X7U8F3_AMPQE</name>
<evidence type="ECO:0000259" key="3">
    <source>
        <dbReference type="Pfam" id="PF13359"/>
    </source>
</evidence>
<proteinExistence type="predicted"/>
<comment type="cofactor">
    <cofactor evidence="1">
        <name>a divalent metal cation</name>
        <dbReference type="ChEBI" id="CHEBI:60240"/>
    </cofactor>
</comment>
<dbReference type="STRING" id="400682.A0A1X7U8F3"/>
<dbReference type="Pfam" id="PF13359">
    <property type="entry name" value="DDE_Tnp_4"/>
    <property type="match status" value="1"/>
</dbReference>
<dbReference type="EnsemblMetazoa" id="Aqu2.1.24217_001">
    <property type="protein sequence ID" value="Aqu2.1.24217_001"/>
    <property type="gene ID" value="Aqu2.1.24217"/>
</dbReference>
<dbReference type="InterPro" id="IPR027806">
    <property type="entry name" value="HARBI1_dom"/>
</dbReference>
<evidence type="ECO:0000256" key="2">
    <source>
        <dbReference type="ARBA" id="ARBA00022723"/>
    </source>
</evidence>
<dbReference type="GO" id="GO:0046872">
    <property type="term" value="F:metal ion binding"/>
    <property type="evidence" value="ECO:0007669"/>
    <property type="project" value="UniProtKB-KW"/>
</dbReference>
<protein>
    <recommendedName>
        <fullName evidence="3">DDE Tnp4 domain-containing protein</fullName>
    </recommendedName>
</protein>
<accession>A0A1X7U8F3</accession>
<sequence>MNILSANWSIGSVYFNYKGSHSIVLLAVCDAQYKFILFDIGGAGRQSDGGTLSNSQFVRALESEILSIPDNCPLPGTTHPSLPYVVVGDEAFPL</sequence>
<dbReference type="OMA" id="ANWSIGS"/>
<evidence type="ECO:0000256" key="1">
    <source>
        <dbReference type="ARBA" id="ARBA00001968"/>
    </source>
</evidence>
<keyword evidence="2" id="KW-0479">Metal-binding</keyword>
<dbReference type="AlphaFoldDB" id="A0A1X7U8F3"/>
<dbReference type="InParanoid" id="A0A1X7U8F3"/>
<evidence type="ECO:0000313" key="4">
    <source>
        <dbReference type="EnsemblMetazoa" id="Aqu2.1.24217_001"/>
    </source>
</evidence>